<proteinExistence type="predicted"/>
<accession>A0A0C9MB96</accession>
<sequence>MSPCRLNNIDELNYLIKLHDLNYFKAFITSDRVSYRVCMFKAIESGSSELTDIVRWHHPHPEDEDTEFEGQHAAFRGFLHIYQTVQLHEEMEEFNAYRENMYLFHGRLDQVNMAEIDMHDLLSPNPVPIPVCDEIIARYGYNSCLMTGCLLAYCIHNSDHYIHLKSNLHVFIMESMFQYAHRHGNEELTKFLVSTYRATRQYSNYDYRVRKEPFYKKRQYNGAMDMYDHHLVPVTVMDTTGTNKDYTTQIHINNVCLSTDLFEWQTPKMADYQVDAYFEQVLDYVNRLIDQGVELQEQ</sequence>
<dbReference type="OrthoDB" id="2202511at2759"/>
<evidence type="ECO:0000313" key="2">
    <source>
        <dbReference type="Proteomes" id="UP000053815"/>
    </source>
</evidence>
<gene>
    <name evidence="1" type="ORF">MAM1_0068c04070</name>
</gene>
<keyword evidence="2" id="KW-1185">Reference proteome</keyword>
<evidence type="ECO:0000313" key="1">
    <source>
        <dbReference type="EMBL" id="GAN04609.1"/>
    </source>
</evidence>
<name>A0A0C9MB96_9FUNG</name>
<organism evidence="1">
    <name type="scientific">Mucor ambiguus</name>
    <dbReference type="NCBI Taxonomy" id="91626"/>
    <lineage>
        <taxon>Eukaryota</taxon>
        <taxon>Fungi</taxon>
        <taxon>Fungi incertae sedis</taxon>
        <taxon>Mucoromycota</taxon>
        <taxon>Mucoromycotina</taxon>
        <taxon>Mucoromycetes</taxon>
        <taxon>Mucorales</taxon>
        <taxon>Mucorineae</taxon>
        <taxon>Mucoraceae</taxon>
        <taxon>Mucor</taxon>
    </lineage>
</organism>
<reference evidence="1" key="1">
    <citation type="submission" date="2014-09" db="EMBL/GenBank/DDBJ databases">
        <title>Draft genome sequence of an oleaginous Mucoromycotina fungus Mucor ambiguus NBRC6742.</title>
        <authorList>
            <person name="Takeda I."/>
            <person name="Yamane N."/>
            <person name="Morita T."/>
            <person name="Tamano K."/>
            <person name="Machida M."/>
            <person name="Baker S."/>
            <person name="Koike H."/>
        </authorList>
    </citation>
    <scope>NUCLEOTIDE SEQUENCE</scope>
    <source>
        <strain evidence="1">NBRC 6742</strain>
    </source>
</reference>
<dbReference type="EMBL" id="DF836357">
    <property type="protein sequence ID" value="GAN04609.1"/>
    <property type="molecule type" value="Genomic_DNA"/>
</dbReference>
<protein>
    <submittedName>
        <fullName evidence="1">Uncharacterized protein</fullName>
    </submittedName>
</protein>
<dbReference type="AlphaFoldDB" id="A0A0C9MB96"/>
<dbReference type="Proteomes" id="UP000053815">
    <property type="component" value="Unassembled WGS sequence"/>
</dbReference>